<accession>A0A645IPD4</accession>
<feature type="region of interest" description="Disordered" evidence="1">
    <location>
        <begin position="1"/>
        <end position="29"/>
    </location>
</feature>
<comment type="caution">
    <text evidence="3">The sequence shown here is derived from an EMBL/GenBank/DDBJ whole genome shotgun (WGS) entry which is preliminary data.</text>
</comment>
<dbReference type="InterPro" id="IPR048876">
    <property type="entry name" value="BipA_C"/>
</dbReference>
<dbReference type="InterPro" id="IPR042116">
    <property type="entry name" value="TypA/BipA_C"/>
</dbReference>
<protein>
    <submittedName>
        <fullName evidence="3">GTP-binding protein TypA/BipA</fullName>
    </submittedName>
</protein>
<dbReference type="Gene3D" id="2.40.50.250">
    <property type="entry name" value="bipa protein"/>
    <property type="match status" value="1"/>
</dbReference>
<evidence type="ECO:0000313" key="3">
    <source>
        <dbReference type="EMBL" id="MPN52916.1"/>
    </source>
</evidence>
<evidence type="ECO:0000259" key="2">
    <source>
        <dbReference type="Pfam" id="PF21018"/>
    </source>
</evidence>
<evidence type="ECO:0000256" key="1">
    <source>
        <dbReference type="SAM" id="MobiDB-lite"/>
    </source>
</evidence>
<feature type="domain" description="TypA/BipA C-terminal" evidence="2">
    <location>
        <begin position="1"/>
        <end position="72"/>
    </location>
</feature>
<dbReference type="Pfam" id="PF21018">
    <property type="entry name" value="BipA_C"/>
    <property type="match status" value="1"/>
</dbReference>
<name>A0A645IPD4_9ZZZZ</name>
<reference evidence="3" key="1">
    <citation type="submission" date="2019-08" db="EMBL/GenBank/DDBJ databases">
        <authorList>
            <person name="Kucharzyk K."/>
            <person name="Murdoch R.W."/>
            <person name="Higgins S."/>
            <person name="Loffler F."/>
        </authorList>
    </citation>
    <scope>NUCLEOTIDE SEQUENCE</scope>
</reference>
<dbReference type="AlphaFoldDB" id="A0A645IPD4"/>
<organism evidence="3">
    <name type="scientific">bioreactor metagenome</name>
    <dbReference type="NCBI Taxonomy" id="1076179"/>
    <lineage>
        <taxon>unclassified sequences</taxon>
        <taxon>metagenomes</taxon>
        <taxon>ecological metagenomes</taxon>
    </lineage>
</organism>
<dbReference type="EMBL" id="VSSQ01119483">
    <property type="protein sequence ID" value="MPN52916.1"/>
    <property type="molecule type" value="Genomic_DNA"/>
</dbReference>
<sequence length="84" mass="9504">MIVGENSRPGDLPCNPTKKKQATNHRSATKDMTIKLDVPRKMSLEKAMEWIADEELVEVTPKSIRIRKAILDSQERKKASKKAS</sequence>
<proteinExistence type="predicted"/>
<dbReference type="Gene3D" id="3.30.70.870">
    <property type="entry name" value="Elongation Factor G (Translational Gtpase), domain 3"/>
    <property type="match status" value="1"/>
</dbReference>
<gene>
    <name evidence="3" type="primary">typA_50</name>
    <name evidence="3" type="ORF">SDC9_200579</name>
</gene>